<reference evidence="2" key="1">
    <citation type="submission" date="2021-02" db="EMBL/GenBank/DDBJ databases">
        <authorList>
            <person name="Nowell W R."/>
        </authorList>
    </citation>
    <scope>NUCLEOTIDE SEQUENCE</scope>
    <source>
        <strain evidence="2">Ploen Becks lab</strain>
    </source>
</reference>
<dbReference type="Proteomes" id="UP000663879">
    <property type="component" value="Unassembled WGS sequence"/>
</dbReference>
<dbReference type="EMBL" id="CAJNOC010009760">
    <property type="protein sequence ID" value="CAF1132617.1"/>
    <property type="molecule type" value="Genomic_DNA"/>
</dbReference>
<accession>A0A814RFT9</accession>
<sequence length="133" mass="15610">MSQEYDWDLSKSKSLNDLAELEILELNPPTKKFDYETNKKNIYSIKPYSKEVKLKAKITIESETNTSFEIERTESSTNTSFQNSINLVDKEVQTEFFINSKNQEKRRNESMVKRSSSSTLRGTYDDFKNSTFY</sequence>
<proteinExistence type="predicted"/>
<gene>
    <name evidence="2" type="ORF">OXX778_LOCUS22543</name>
</gene>
<organism evidence="2 3">
    <name type="scientific">Brachionus calyciflorus</name>
    <dbReference type="NCBI Taxonomy" id="104777"/>
    <lineage>
        <taxon>Eukaryota</taxon>
        <taxon>Metazoa</taxon>
        <taxon>Spiralia</taxon>
        <taxon>Gnathifera</taxon>
        <taxon>Rotifera</taxon>
        <taxon>Eurotatoria</taxon>
        <taxon>Monogononta</taxon>
        <taxon>Pseudotrocha</taxon>
        <taxon>Ploima</taxon>
        <taxon>Brachionidae</taxon>
        <taxon>Brachionus</taxon>
    </lineage>
</organism>
<evidence type="ECO:0000256" key="1">
    <source>
        <dbReference type="SAM" id="MobiDB-lite"/>
    </source>
</evidence>
<keyword evidence="3" id="KW-1185">Reference proteome</keyword>
<dbReference type="AlphaFoldDB" id="A0A814RFT9"/>
<evidence type="ECO:0000313" key="2">
    <source>
        <dbReference type="EMBL" id="CAF1132617.1"/>
    </source>
</evidence>
<name>A0A814RFT9_9BILA</name>
<evidence type="ECO:0000313" key="3">
    <source>
        <dbReference type="Proteomes" id="UP000663879"/>
    </source>
</evidence>
<feature type="compositionally biased region" description="Basic and acidic residues" evidence="1">
    <location>
        <begin position="102"/>
        <end position="112"/>
    </location>
</feature>
<protein>
    <submittedName>
        <fullName evidence="2">Uncharacterized protein</fullName>
    </submittedName>
</protein>
<feature type="region of interest" description="Disordered" evidence="1">
    <location>
        <begin position="100"/>
        <end position="133"/>
    </location>
</feature>
<feature type="compositionally biased region" description="Basic and acidic residues" evidence="1">
    <location>
        <begin position="123"/>
        <end position="133"/>
    </location>
</feature>
<comment type="caution">
    <text evidence="2">The sequence shown here is derived from an EMBL/GenBank/DDBJ whole genome shotgun (WGS) entry which is preliminary data.</text>
</comment>